<dbReference type="Proteomes" id="UP000245910">
    <property type="component" value="Chromosome IIII"/>
</dbReference>
<dbReference type="PANTHER" id="PTHR24123:SF138">
    <property type="entry name" value="NACHT DOMAIN-CONTAINING PROTEIN"/>
    <property type="match status" value="1"/>
</dbReference>
<dbReference type="STRING" id="56646.A0A2L2SN86"/>
<proteinExistence type="predicted"/>
<accession>A0A2L2SN86</accession>
<keyword evidence="1" id="KW-0677">Repeat</keyword>
<dbReference type="InterPro" id="IPR036770">
    <property type="entry name" value="Ankyrin_rpt-contain_sf"/>
</dbReference>
<dbReference type="PROSITE" id="PS50297">
    <property type="entry name" value="ANK_REP_REGION"/>
    <property type="match status" value="5"/>
</dbReference>
<dbReference type="SMART" id="SM00248">
    <property type="entry name" value="ANK"/>
    <property type="match status" value="15"/>
</dbReference>
<feature type="repeat" description="ANK" evidence="3">
    <location>
        <begin position="525"/>
        <end position="562"/>
    </location>
</feature>
<dbReference type="InterPro" id="IPR051165">
    <property type="entry name" value="Multifunctional_ANK_Repeat"/>
</dbReference>
<dbReference type="InterPro" id="IPR025676">
    <property type="entry name" value="Clr5_dom"/>
</dbReference>
<dbReference type="AlphaFoldDB" id="A0A2L2SN86"/>
<keyword evidence="2 3" id="KW-0040">ANK repeat</keyword>
<evidence type="ECO:0000259" key="4">
    <source>
        <dbReference type="Pfam" id="PF14420"/>
    </source>
</evidence>
<dbReference type="InterPro" id="IPR002110">
    <property type="entry name" value="Ankyrin_rpt"/>
</dbReference>
<dbReference type="Pfam" id="PF00023">
    <property type="entry name" value="Ank"/>
    <property type="match status" value="4"/>
</dbReference>
<protein>
    <recommendedName>
        <fullName evidence="4">Clr5 domain-containing protein</fullName>
    </recommendedName>
</protein>
<feature type="repeat" description="ANK" evidence="3">
    <location>
        <begin position="444"/>
        <end position="472"/>
    </location>
</feature>
<evidence type="ECO:0000256" key="2">
    <source>
        <dbReference type="ARBA" id="ARBA00023043"/>
    </source>
</evidence>
<reference evidence="6" key="1">
    <citation type="submission" date="2014-10" db="EMBL/GenBank/DDBJ databases">
        <authorList>
            <person name="King R."/>
        </authorList>
    </citation>
    <scope>NUCLEOTIDE SEQUENCE [LARGE SCALE GENOMIC DNA]</scope>
    <source>
        <strain evidence="6">A3/5</strain>
    </source>
</reference>
<dbReference type="Pfam" id="PF12796">
    <property type="entry name" value="Ank_2"/>
    <property type="match status" value="2"/>
</dbReference>
<dbReference type="SUPFAM" id="SSF48403">
    <property type="entry name" value="Ankyrin repeat"/>
    <property type="match status" value="3"/>
</dbReference>
<keyword evidence="6" id="KW-1185">Reference proteome</keyword>
<evidence type="ECO:0000256" key="3">
    <source>
        <dbReference type="PROSITE-ProRule" id="PRU00023"/>
    </source>
</evidence>
<dbReference type="Gene3D" id="1.25.40.20">
    <property type="entry name" value="Ankyrin repeat-containing domain"/>
    <property type="match status" value="5"/>
</dbReference>
<feature type="repeat" description="ANK" evidence="3">
    <location>
        <begin position="355"/>
        <end position="387"/>
    </location>
</feature>
<evidence type="ECO:0000313" key="6">
    <source>
        <dbReference type="Proteomes" id="UP000245910"/>
    </source>
</evidence>
<dbReference type="PANTHER" id="PTHR24123">
    <property type="entry name" value="ANKYRIN REPEAT-CONTAINING"/>
    <property type="match status" value="1"/>
</dbReference>
<feature type="domain" description="Clr5" evidence="4">
    <location>
        <begin position="11"/>
        <end position="64"/>
    </location>
</feature>
<name>A0A2L2SN86_9HYPO</name>
<evidence type="ECO:0000313" key="5">
    <source>
        <dbReference type="EMBL" id="CEI38904.1"/>
    </source>
</evidence>
<dbReference type="Pfam" id="PF14420">
    <property type="entry name" value="Clr5"/>
    <property type="match status" value="1"/>
</dbReference>
<feature type="repeat" description="ANK" evidence="3">
    <location>
        <begin position="942"/>
        <end position="974"/>
    </location>
</feature>
<feature type="repeat" description="ANK" evidence="3">
    <location>
        <begin position="977"/>
        <end position="1009"/>
    </location>
</feature>
<evidence type="ECO:0000256" key="1">
    <source>
        <dbReference type="ARBA" id="ARBA00022737"/>
    </source>
</evidence>
<feature type="repeat" description="ANK" evidence="3">
    <location>
        <begin position="1012"/>
        <end position="1044"/>
    </location>
</feature>
<feature type="repeat" description="ANK" evidence="3">
    <location>
        <begin position="825"/>
        <end position="857"/>
    </location>
</feature>
<dbReference type="EMBL" id="LN649232">
    <property type="protein sequence ID" value="CEI38904.1"/>
    <property type="molecule type" value="Genomic_DNA"/>
</dbReference>
<dbReference type="PROSITE" id="PS50088">
    <property type="entry name" value="ANK_REPEAT"/>
    <property type="match status" value="7"/>
</dbReference>
<organism evidence="5 6">
    <name type="scientific">Fusarium venenatum</name>
    <dbReference type="NCBI Taxonomy" id="56646"/>
    <lineage>
        <taxon>Eukaryota</taxon>
        <taxon>Fungi</taxon>
        <taxon>Dikarya</taxon>
        <taxon>Ascomycota</taxon>
        <taxon>Pezizomycotina</taxon>
        <taxon>Sordariomycetes</taxon>
        <taxon>Hypocreomycetidae</taxon>
        <taxon>Hypocreales</taxon>
        <taxon>Nectriaceae</taxon>
        <taxon>Fusarium</taxon>
    </lineage>
</organism>
<sequence length="1105" mass="122448">MSTDRAPRIPNDQWESHKGIIKALYLDQNKTIKEIEKFMSDNCQFHATEKQYVRKVTVNWKLRKNATKEEWEQASALVLKRKAEGKATELTIHGKIIPDKKRKKETKRYAPKNLFVARTPSAANRDITYFTVPWFNLQSQLTGLGSLLRSFGNRSVLDLDPDITLSNVLTLVDEQIPFNHSHQKELQNQQTPVSGSWPRLFLSLVFLSSNNRLNEDVLVEFLKLAISCGFLRDLKQALSMEGPTMRMFSVALLSAALEVTGEEGLQLIRYLLQQGVNPNSVYSSRTPLWRAVYSKNKAAVRLLLEYDANLLASFPSLKLHSSCHMDCYDGESLAKALIGMRHQILWGTNPNRSISLPTPIFLAIQAGDELRVRRLLEAGADPNIFDTEHLSLLHVSIECKSSVMIDLLVKFGADPDLFCRTETMEALMLAHPEVFDFNRHHIHSIVTPLQRAAEKGKLNVARQLLQAGANPDGTAILDIPITRGKRYNELNFSLTPLQIASRGKKCEIVEMLLKARAGADTRRVLQSTALQYACSLDCGEPNKMKIVKLLLERGADVNASPGQENGKSCLEAAAGVGDIALIKTLLRKGAVCSNPHSFLKLAIRSGSKELVNFLLDYFSRAGESAVNVTHNWSEYLKIAAKSGNVQLLYMILELCVDRGTGIYEKHVIDAMEAAVDCCDSTMLDLLFMPGINPDADGRACRILSKAIQVWKNDEADSCFDLLMAKFMAWGFDLDKPLPGDATPFCTAIWLHNWRATQSLIVSGVDVDKPSLRYVGSSDGPGDGMRNDILEPPLFQAIRNHAEDEKVCLANLLITNGANVDNLVNEYRTALLLALKSQKYEVAEILLGHGANPNAEDPETGMDAFDFIFQNHRWPPFSTFKSLVDHGLRVKAGSNGGILIRFIAETSGGASIYDFDRWDALVPVASLLLDAGAEVNARPTEKYPMTALQYAVEANHKELITILLAAGANIHAPAFWKEGKTTLQAACYGGNLELVQSLVAQGLDINAQSASHYGATALQFAVMQGHFKIVIFLLENGALINAPAALFEGRTALQGASEHGILDMIYLLLENDQDDGLEERCQDAAKFAEAQSRFEIAQLLREYKKV</sequence>